<keyword evidence="14" id="KW-0753">Steroid metabolism</keyword>
<dbReference type="Proteomes" id="UP000559256">
    <property type="component" value="Unassembled WGS sequence"/>
</dbReference>
<comment type="similarity">
    <text evidence="2">Belongs to the ERG4/ERG24 family.</text>
</comment>
<dbReference type="EMBL" id="JAACJM010000100">
    <property type="protein sequence ID" value="KAF5346648.1"/>
    <property type="molecule type" value="Genomic_DNA"/>
</dbReference>
<keyword evidence="4" id="KW-0444">Lipid biosynthesis</keyword>
<keyword evidence="8 19" id="KW-1133">Transmembrane helix</keyword>
<dbReference type="Pfam" id="PF01222">
    <property type="entry name" value="ERG4_ERG24"/>
    <property type="match status" value="1"/>
</dbReference>
<comment type="subcellular location">
    <subcellularLocation>
        <location evidence="1">Membrane</location>
        <topology evidence="1">Multi-pass membrane protein</topology>
    </subcellularLocation>
</comment>
<evidence type="ECO:0000256" key="7">
    <source>
        <dbReference type="ARBA" id="ARBA00022955"/>
    </source>
</evidence>
<comment type="pathway">
    <text evidence="17">Steroid biosynthesis.</text>
</comment>
<dbReference type="GO" id="GO:0005789">
    <property type="term" value="C:endoplasmic reticulum membrane"/>
    <property type="evidence" value="ECO:0007669"/>
    <property type="project" value="TreeGrafter"/>
</dbReference>
<keyword evidence="11" id="KW-0443">Lipid metabolism</keyword>
<feature type="transmembrane region" description="Helical" evidence="19">
    <location>
        <begin position="165"/>
        <end position="186"/>
    </location>
</feature>
<evidence type="ECO:0000256" key="5">
    <source>
        <dbReference type="ARBA" id="ARBA00022692"/>
    </source>
</evidence>
<sequence length="452" mass="51666">MAPLRTKQKDSKEEHSVLNPRTTSYEFSGPWGTFFIMLVVPIIIYGLYFGCSEETGGCPPNLSLAISSIATIGTQSVDVAGITSKLWGKLWDAEAMLYYLAWYLFCVICWAVLPGEYVEGRPMRNGQVKRYKANAFQTFLLSLALASAYIIQFGPDSFTFVYHKWVGFITASIIMAFIQAGFVYVMSFRPGKLLALGGNTGNHVYDFFIGRELNPSIGSFDIKSFNELRPSLITWAFIDISMACEQAVRRGGWGNVTDSMWIVLIGQIWYIGDALWNEPALFTTMDIISDGFGYMLSVGVLSWIPFTFSVQARYLVFRQRELGHLVSGMILLMHFVGYWIFRESNNEKNEFRNGKNPKNLKFLTTNSGSKLLISGWWGLSRHPNYLGDLLMALSWSLPTGFETPITYFYITYFTILLVHRERRDDDHCAKKYRDDWKKYKALVPYKIVPYVY</sequence>
<dbReference type="PANTHER" id="PTHR21257">
    <property type="entry name" value="DELTA(14)-STEROL REDUCTASE"/>
    <property type="match status" value="1"/>
</dbReference>
<evidence type="ECO:0000256" key="11">
    <source>
        <dbReference type="ARBA" id="ARBA00023098"/>
    </source>
</evidence>
<gene>
    <name evidence="20" type="ORF">D9758_013196</name>
</gene>
<feature type="transmembrane region" description="Helical" evidence="19">
    <location>
        <begin position="95"/>
        <end position="113"/>
    </location>
</feature>
<evidence type="ECO:0000256" key="4">
    <source>
        <dbReference type="ARBA" id="ARBA00022516"/>
    </source>
</evidence>
<feature type="transmembrane region" description="Helical" evidence="19">
    <location>
        <begin position="252"/>
        <end position="272"/>
    </location>
</feature>
<dbReference type="EC" id="1.3.1.70" evidence="3"/>
<dbReference type="AlphaFoldDB" id="A0A8H5FS24"/>
<evidence type="ECO:0000256" key="6">
    <source>
        <dbReference type="ARBA" id="ARBA00022857"/>
    </source>
</evidence>
<evidence type="ECO:0000256" key="16">
    <source>
        <dbReference type="ARBA" id="ARBA00031227"/>
    </source>
</evidence>
<feature type="transmembrane region" description="Helical" evidence="19">
    <location>
        <begin position="292"/>
        <end position="310"/>
    </location>
</feature>
<dbReference type="GO" id="GO:0050613">
    <property type="term" value="F:Delta14-sterol reductase activity"/>
    <property type="evidence" value="ECO:0007669"/>
    <property type="project" value="UniProtKB-EC"/>
</dbReference>
<feature type="transmembrane region" description="Helical" evidence="19">
    <location>
        <begin position="134"/>
        <end position="153"/>
    </location>
</feature>
<evidence type="ECO:0000256" key="1">
    <source>
        <dbReference type="ARBA" id="ARBA00004141"/>
    </source>
</evidence>
<organism evidence="20 21">
    <name type="scientific">Tetrapyrgos nigripes</name>
    <dbReference type="NCBI Taxonomy" id="182062"/>
    <lineage>
        <taxon>Eukaryota</taxon>
        <taxon>Fungi</taxon>
        <taxon>Dikarya</taxon>
        <taxon>Basidiomycota</taxon>
        <taxon>Agaricomycotina</taxon>
        <taxon>Agaricomycetes</taxon>
        <taxon>Agaricomycetidae</taxon>
        <taxon>Agaricales</taxon>
        <taxon>Marasmiineae</taxon>
        <taxon>Marasmiaceae</taxon>
        <taxon>Tetrapyrgos</taxon>
    </lineage>
</organism>
<keyword evidence="10" id="KW-0756">Sterol biosynthesis</keyword>
<evidence type="ECO:0000256" key="19">
    <source>
        <dbReference type="SAM" id="Phobius"/>
    </source>
</evidence>
<keyword evidence="7" id="KW-0752">Steroid biosynthesis</keyword>
<evidence type="ECO:0000256" key="17">
    <source>
        <dbReference type="ARBA" id="ARBA00060577"/>
    </source>
</evidence>
<evidence type="ECO:0000313" key="21">
    <source>
        <dbReference type="Proteomes" id="UP000559256"/>
    </source>
</evidence>
<evidence type="ECO:0000256" key="10">
    <source>
        <dbReference type="ARBA" id="ARBA00023011"/>
    </source>
</evidence>
<evidence type="ECO:0000256" key="2">
    <source>
        <dbReference type="ARBA" id="ARBA00005402"/>
    </source>
</evidence>
<name>A0A8H5FS24_9AGAR</name>
<evidence type="ECO:0000256" key="13">
    <source>
        <dbReference type="ARBA" id="ARBA00023166"/>
    </source>
</evidence>
<evidence type="ECO:0000256" key="9">
    <source>
        <dbReference type="ARBA" id="ARBA00023002"/>
    </source>
</evidence>
<keyword evidence="5 19" id="KW-0812">Transmembrane</keyword>
<keyword evidence="6" id="KW-0521">NADP</keyword>
<keyword evidence="12 19" id="KW-0472">Membrane</keyword>
<evidence type="ECO:0000256" key="14">
    <source>
        <dbReference type="ARBA" id="ARBA00023221"/>
    </source>
</evidence>
<dbReference type="FunFam" id="1.20.120.1630:FF:000011">
    <property type="entry name" value="Delta(14)-sterol reductase"/>
    <property type="match status" value="1"/>
</dbReference>
<dbReference type="Gene3D" id="1.20.120.1630">
    <property type="match status" value="1"/>
</dbReference>
<keyword evidence="9" id="KW-0560">Oxidoreductase</keyword>
<feature type="transmembrane region" description="Helical" evidence="19">
    <location>
        <begin position="322"/>
        <end position="341"/>
    </location>
</feature>
<evidence type="ECO:0000256" key="3">
    <source>
        <dbReference type="ARBA" id="ARBA00012413"/>
    </source>
</evidence>
<dbReference type="InterPro" id="IPR001171">
    <property type="entry name" value="ERG24_DHCR-like"/>
</dbReference>
<comment type="caution">
    <text evidence="20">The sequence shown here is derived from an EMBL/GenBank/DDBJ whole genome shotgun (WGS) entry which is preliminary data.</text>
</comment>
<dbReference type="OrthoDB" id="10262235at2759"/>
<evidence type="ECO:0000256" key="18">
    <source>
        <dbReference type="ARBA" id="ARBA00069705"/>
    </source>
</evidence>
<keyword evidence="21" id="KW-1185">Reference proteome</keyword>
<accession>A0A8H5FS24</accession>
<reference evidence="20 21" key="1">
    <citation type="journal article" date="2020" name="ISME J.">
        <title>Uncovering the hidden diversity of litter-decomposition mechanisms in mushroom-forming fungi.</title>
        <authorList>
            <person name="Floudas D."/>
            <person name="Bentzer J."/>
            <person name="Ahren D."/>
            <person name="Johansson T."/>
            <person name="Persson P."/>
            <person name="Tunlid A."/>
        </authorList>
    </citation>
    <scope>NUCLEOTIDE SEQUENCE [LARGE SCALE GENOMIC DNA]</scope>
    <source>
        <strain evidence="20 21">CBS 291.85</strain>
    </source>
</reference>
<evidence type="ECO:0000256" key="12">
    <source>
        <dbReference type="ARBA" id="ARBA00023136"/>
    </source>
</evidence>
<evidence type="ECO:0000313" key="20">
    <source>
        <dbReference type="EMBL" id="KAF5346648.1"/>
    </source>
</evidence>
<protein>
    <recommendedName>
        <fullName evidence="18">Delta(14)-sterol reductase</fullName>
        <ecNumber evidence="3">1.3.1.70</ecNumber>
    </recommendedName>
    <alternativeName>
        <fullName evidence="15">C-14 sterol reductase</fullName>
    </alternativeName>
    <alternativeName>
        <fullName evidence="16">Sterol C14-reductase</fullName>
    </alternativeName>
</protein>
<dbReference type="GO" id="GO:0006696">
    <property type="term" value="P:ergosterol biosynthetic process"/>
    <property type="evidence" value="ECO:0007669"/>
    <property type="project" value="TreeGrafter"/>
</dbReference>
<proteinExistence type="inferred from homology"/>
<evidence type="ECO:0000256" key="15">
    <source>
        <dbReference type="ARBA" id="ARBA00030165"/>
    </source>
</evidence>
<keyword evidence="13" id="KW-1207">Sterol metabolism</keyword>
<dbReference type="PANTHER" id="PTHR21257:SF52">
    <property type="entry name" value="DELTA(14)-STEROL REDUCTASE TM7SF2"/>
    <property type="match status" value="1"/>
</dbReference>
<feature type="transmembrane region" description="Helical" evidence="19">
    <location>
        <begin position="31"/>
        <end position="50"/>
    </location>
</feature>
<evidence type="ECO:0000256" key="8">
    <source>
        <dbReference type="ARBA" id="ARBA00022989"/>
    </source>
</evidence>